<keyword evidence="4 8" id="KW-0472">Membrane</keyword>
<evidence type="ECO:0000256" key="2">
    <source>
        <dbReference type="ARBA" id="ARBA00022692"/>
    </source>
</evidence>
<evidence type="ECO:0000259" key="9">
    <source>
        <dbReference type="PROSITE" id="PS50111"/>
    </source>
</evidence>
<dbReference type="PANTHER" id="PTHR32089:SF119">
    <property type="entry name" value="METHYL-ACCEPTING CHEMOTAXIS PROTEIN CTPL"/>
    <property type="match status" value="1"/>
</dbReference>
<comment type="subcellular location">
    <subcellularLocation>
        <location evidence="1">Membrane</location>
        <topology evidence="1">Multi-pass membrane protein</topology>
    </subcellularLocation>
</comment>
<dbReference type="SMART" id="SM00283">
    <property type="entry name" value="MA"/>
    <property type="match status" value="1"/>
</dbReference>
<reference evidence="11 12" key="1">
    <citation type="journal article" date="2019" name="Int. J. Syst. Evol. Microbiol.">
        <title>The Global Catalogue of Microorganisms (GCM) 10K type strain sequencing project: providing services to taxonomists for standard genome sequencing and annotation.</title>
        <authorList>
            <consortium name="The Broad Institute Genomics Platform"/>
            <consortium name="The Broad Institute Genome Sequencing Center for Infectious Disease"/>
            <person name="Wu L."/>
            <person name="Ma J."/>
        </authorList>
    </citation>
    <scope>NUCLEOTIDE SEQUENCE [LARGE SCALE GENOMIC DNA]</scope>
    <source>
        <strain evidence="11 12">JCM 15608</strain>
    </source>
</reference>
<feature type="domain" description="Methyl-accepting transducer" evidence="9">
    <location>
        <begin position="272"/>
        <end position="508"/>
    </location>
</feature>
<dbReference type="EMBL" id="BAAAFA010000003">
    <property type="protein sequence ID" value="GAA0814095.1"/>
    <property type="molecule type" value="Genomic_DNA"/>
</dbReference>
<keyword evidence="3 8" id="KW-1133">Transmembrane helix</keyword>
<dbReference type="InterPro" id="IPR004089">
    <property type="entry name" value="MCPsignal_dom"/>
</dbReference>
<dbReference type="InterPro" id="IPR003660">
    <property type="entry name" value="HAMP_dom"/>
</dbReference>
<dbReference type="InterPro" id="IPR004090">
    <property type="entry name" value="Chemotax_Me-accpt_rcpt"/>
</dbReference>
<evidence type="ECO:0000256" key="8">
    <source>
        <dbReference type="SAM" id="Phobius"/>
    </source>
</evidence>
<dbReference type="Pfam" id="PF00015">
    <property type="entry name" value="MCPsignal"/>
    <property type="match status" value="1"/>
</dbReference>
<evidence type="ECO:0000256" key="6">
    <source>
        <dbReference type="ARBA" id="ARBA00029447"/>
    </source>
</evidence>
<keyword evidence="2 8" id="KW-0812">Transmembrane</keyword>
<evidence type="ECO:0000256" key="1">
    <source>
        <dbReference type="ARBA" id="ARBA00004141"/>
    </source>
</evidence>
<feature type="transmembrane region" description="Helical" evidence="8">
    <location>
        <begin position="190"/>
        <end position="211"/>
    </location>
</feature>
<comment type="similarity">
    <text evidence="6">Belongs to the methyl-accepting chemotaxis (MCP) protein family.</text>
</comment>
<dbReference type="PROSITE" id="PS50885">
    <property type="entry name" value="HAMP"/>
    <property type="match status" value="1"/>
</dbReference>
<evidence type="ECO:0000259" key="10">
    <source>
        <dbReference type="PROSITE" id="PS50885"/>
    </source>
</evidence>
<dbReference type="CDD" id="cd11386">
    <property type="entry name" value="MCP_signal"/>
    <property type="match status" value="1"/>
</dbReference>
<organism evidence="11 12">
    <name type="scientific">Colwellia asteriadis</name>
    <dbReference type="NCBI Taxonomy" id="517723"/>
    <lineage>
        <taxon>Bacteria</taxon>
        <taxon>Pseudomonadati</taxon>
        <taxon>Pseudomonadota</taxon>
        <taxon>Gammaproteobacteria</taxon>
        <taxon>Alteromonadales</taxon>
        <taxon>Colwelliaceae</taxon>
        <taxon>Colwellia</taxon>
    </lineage>
</organism>
<dbReference type="SMART" id="SM00304">
    <property type="entry name" value="HAMP"/>
    <property type="match status" value="1"/>
</dbReference>
<proteinExistence type="inferred from homology"/>
<accession>A0ABN1L5C9</accession>
<evidence type="ECO:0000313" key="12">
    <source>
        <dbReference type="Proteomes" id="UP001500021"/>
    </source>
</evidence>
<dbReference type="PANTHER" id="PTHR32089">
    <property type="entry name" value="METHYL-ACCEPTING CHEMOTAXIS PROTEIN MCPB"/>
    <property type="match status" value="1"/>
</dbReference>
<evidence type="ECO:0000256" key="3">
    <source>
        <dbReference type="ARBA" id="ARBA00022989"/>
    </source>
</evidence>
<evidence type="ECO:0000313" key="11">
    <source>
        <dbReference type="EMBL" id="GAA0814095.1"/>
    </source>
</evidence>
<evidence type="ECO:0000256" key="7">
    <source>
        <dbReference type="PROSITE-ProRule" id="PRU00284"/>
    </source>
</evidence>
<feature type="domain" description="HAMP" evidence="10">
    <location>
        <begin position="213"/>
        <end position="267"/>
    </location>
</feature>
<dbReference type="Proteomes" id="UP001500021">
    <property type="component" value="Unassembled WGS sequence"/>
</dbReference>
<evidence type="ECO:0000256" key="4">
    <source>
        <dbReference type="ARBA" id="ARBA00023136"/>
    </source>
</evidence>
<dbReference type="Pfam" id="PF00672">
    <property type="entry name" value="HAMP"/>
    <property type="match status" value="1"/>
</dbReference>
<sequence length="545" mass="59055">MNFNKIRVRYTAAFCTIAAFFIILLLLNYRLIIKTEQSLMIFGENFNPAVSAVLNADRDLYQAKVAEQNALAAFGAEKSVIDVDYKDYQENAQQAYDRMKKYQQLMAAYPDSLLKLQQFDSAFKDWRGASEQVFNLIHENNIQAAQNQSAGPANEAFQRLREVYNIAGEEADITSANVSKQTIDSVTQSLTVISIIGAIVVILTVFAGIAAPKAMADALDNLTAKIKNLNSDDGDFTKRINSKRKDEIGDVAREFDLLIDSLSSLIRSIVEQSSQVIDGVAQLDAGAKNVKNTSEEQLSSVDMIATAVNEMSYAIKEVAQNAQLTSDELEVVNNLTAEGSKITSEAVAEINHLSATVEQAAEVISNLSENSKDIASVLDVIRGIAEQTNLLALNAAIEAARAGEQGRGFAVVADEVRTLASRTQQSTESIQQMIETLQKGVKEAVTSINKGSSSTQASVELSQRTLTALQQISDAATRVVDVAAQTATATEEQNQVAADVSKNITTMSDQTKQNHQVAEENGNLAGSTMVLATKLSDSVTRFKLD</sequence>
<dbReference type="RefSeq" id="WP_343815824.1">
    <property type="nucleotide sequence ID" value="NZ_BAAAFA010000003.1"/>
</dbReference>
<dbReference type="Gene3D" id="1.10.287.950">
    <property type="entry name" value="Methyl-accepting chemotaxis protein"/>
    <property type="match status" value="1"/>
</dbReference>
<dbReference type="PRINTS" id="PR00260">
    <property type="entry name" value="CHEMTRNSDUCR"/>
</dbReference>
<keyword evidence="5 7" id="KW-0807">Transducer</keyword>
<protein>
    <submittedName>
        <fullName evidence="11">Methyl-accepting chemotaxis protein</fullName>
    </submittedName>
</protein>
<evidence type="ECO:0000256" key="5">
    <source>
        <dbReference type="ARBA" id="ARBA00023224"/>
    </source>
</evidence>
<dbReference type="SUPFAM" id="SSF58104">
    <property type="entry name" value="Methyl-accepting chemotaxis protein (MCP) signaling domain"/>
    <property type="match status" value="1"/>
</dbReference>
<dbReference type="PROSITE" id="PS50111">
    <property type="entry name" value="CHEMOTAXIS_TRANSDUC_2"/>
    <property type="match status" value="1"/>
</dbReference>
<gene>
    <name evidence="11" type="ORF">GCM10009111_10460</name>
</gene>
<keyword evidence="12" id="KW-1185">Reference proteome</keyword>
<name>A0ABN1L5C9_9GAMM</name>
<dbReference type="CDD" id="cd06225">
    <property type="entry name" value="HAMP"/>
    <property type="match status" value="1"/>
</dbReference>
<comment type="caution">
    <text evidence="11">The sequence shown here is derived from an EMBL/GenBank/DDBJ whole genome shotgun (WGS) entry which is preliminary data.</text>
</comment>
<feature type="transmembrane region" description="Helical" evidence="8">
    <location>
        <begin position="6"/>
        <end position="27"/>
    </location>
</feature>